<dbReference type="Gene3D" id="1.10.1660.10">
    <property type="match status" value="1"/>
</dbReference>
<reference evidence="4 5" key="1">
    <citation type="submission" date="2018-11" db="EMBL/GenBank/DDBJ databases">
        <title>Novel Erysipelotrichaceae bacterium isolated from small intestine of a swine.</title>
        <authorList>
            <person name="Kim J.S."/>
            <person name="Choe H."/>
            <person name="Lee Y.R."/>
            <person name="Kim K.M."/>
            <person name="Park D.S."/>
        </authorList>
    </citation>
    <scope>NUCLEOTIDE SEQUENCE [LARGE SCALE GENOMIC DNA]</scope>
    <source>
        <strain evidence="4 5">SG0102</strain>
    </source>
</reference>
<keyword evidence="1" id="KW-0238">DNA-binding</keyword>
<evidence type="ECO:0000259" key="3">
    <source>
        <dbReference type="PROSITE" id="PS50937"/>
    </source>
</evidence>
<proteinExistence type="predicted"/>
<feature type="coiled-coil region" evidence="2">
    <location>
        <begin position="88"/>
        <end position="115"/>
    </location>
</feature>
<dbReference type="PROSITE" id="PS50937">
    <property type="entry name" value="HTH_MERR_2"/>
    <property type="match status" value="1"/>
</dbReference>
<dbReference type="EMBL" id="AP019309">
    <property type="protein sequence ID" value="BBH26336.1"/>
    <property type="molecule type" value="Genomic_DNA"/>
</dbReference>
<sequence length="138" mass="16092">MTIKEVCDRYDITPDTLRYYEKVGVIPKVHRTQGGIRNYTEQDLKWIENAICMRSAGVPIDLLIEYVRLFQEGDDTFKARRDLLVQARVDVQAKLDQYQATMEKLNYKIANYEKAMQTGVLSWDDENIDDCTCSKNTQ</sequence>
<dbReference type="InterPro" id="IPR009061">
    <property type="entry name" value="DNA-bd_dom_put_sf"/>
</dbReference>
<dbReference type="Proteomes" id="UP000268059">
    <property type="component" value="Chromosome"/>
</dbReference>
<evidence type="ECO:0000256" key="2">
    <source>
        <dbReference type="SAM" id="Coils"/>
    </source>
</evidence>
<dbReference type="CDD" id="cd01109">
    <property type="entry name" value="HTH_YyaN"/>
    <property type="match status" value="1"/>
</dbReference>
<dbReference type="PANTHER" id="PTHR30204:SF98">
    <property type="entry name" value="HTH-TYPE TRANSCRIPTIONAL REGULATOR ADHR"/>
    <property type="match status" value="1"/>
</dbReference>
<dbReference type="InterPro" id="IPR047057">
    <property type="entry name" value="MerR_fam"/>
</dbReference>
<dbReference type="InterPro" id="IPR000551">
    <property type="entry name" value="MerR-type_HTH_dom"/>
</dbReference>
<gene>
    <name evidence="4" type="ORF">SG0102_12700</name>
</gene>
<dbReference type="SUPFAM" id="SSF46955">
    <property type="entry name" value="Putative DNA-binding domain"/>
    <property type="match status" value="1"/>
</dbReference>
<dbReference type="AlphaFoldDB" id="A0A3G9J6H6"/>
<keyword evidence="5" id="KW-1185">Reference proteome</keyword>
<evidence type="ECO:0000313" key="4">
    <source>
        <dbReference type="EMBL" id="BBH26336.1"/>
    </source>
</evidence>
<dbReference type="FunCoup" id="A0A3G9J6H6">
    <property type="interactions" value="24"/>
</dbReference>
<dbReference type="RefSeq" id="WP_125119211.1">
    <property type="nucleotide sequence ID" value="NZ_AP019309.1"/>
</dbReference>
<dbReference type="SMART" id="SM00422">
    <property type="entry name" value="HTH_MERR"/>
    <property type="match status" value="1"/>
</dbReference>
<dbReference type="InParanoid" id="A0A3G9J6H6"/>
<keyword evidence="2" id="KW-0175">Coiled coil</keyword>
<name>A0A3G9J6H6_9FIRM</name>
<dbReference type="GO" id="GO:0003700">
    <property type="term" value="F:DNA-binding transcription factor activity"/>
    <property type="evidence" value="ECO:0007669"/>
    <property type="project" value="InterPro"/>
</dbReference>
<accession>A0A3G9J6H6</accession>
<evidence type="ECO:0000313" key="5">
    <source>
        <dbReference type="Proteomes" id="UP000268059"/>
    </source>
</evidence>
<dbReference type="KEGG" id="ebm:SG0102_12700"/>
<evidence type="ECO:0000256" key="1">
    <source>
        <dbReference type="ARBA" id="ARBA00023125"/>
    </source>
</evidence>
<dbReference type="OrthoDB" id="9811174at2"/>
<organism evidence="4 5">
    <name type="scientific">Intestinibaculum porci</name>
    <dbReference type="NCBI Taxonomy" id="2487118"/>
    <lineage>
        <taxon>Bacteria</taxon>
        <taxon>Bacillati</taxon>
        <taxon>Bacillota</taxon>
        <taxon>Erysipelotrichia</taxon>
        <taxon>Erysipelotrichales</taxon>
        <taxon>Erysipelotrichaceae</taxon>
        <taxon>Intestinibaculum</taxon>
    </lineage>
</organism>
<dbReference type="Pfam" id="PF13411">
    <property type="entry name" value="MerR_1"/>
    <property type="match status" value="1"/>
</dbReference>
<protein>
    <submittedName>
        <fullName evidence="4">MerR family transcriptional regulator</fullName>
    </submittedName>
</protein>
<dbReference type="GO" id="GO:0003677">
    <property type="term" value="F:DNA binding"/>
    <property type="evidence" value="ECO:0007669"/>
    <property type="project" value="UniProtKB-KW"/>
</dbReference>
<feature type="domain" description="HTH merR-type" evidence="3">
    <location>
        <begin position="1"/>
        <end position="69"/>
    </location>
</feature>
<dbReference type="PANTHER" id="PTHR30204">
    <property type="entry name" value="REDOX-CYCLING DRUG-SENSING TRANSCRIPTIONAL ACTIVATOR SOXR"/>
    <property type="match status" value="1"/>
</dbReference>